<dbReference type="EMBL" id="LSRQ01004654">
    <property type="protein sequence ID" value="OAY68935.1"/>
    <property type="molecule type" value="Genomic_DNA"/>
</dbReference>
<dbReference type="AlphaFoldDB" id="A0A199UWC8"/>
<protein>
    <submittedName>
        <fullName evidence="2">Uncharacterized protein</fullName>
    </submittedName>
</protein>
<evidence type="ECO:0000313" key="2">
    <source>
        <dbReference type="EMBL" id="OAY68935.1"/>
    </source>
</evidence>
<organism evidence="2 3">
    <name type="scientific">Ananas comosus</name>
    <name type="common">Pineapple</name>
    <name type="synonym">Ananas ananas</name>
    <dbReference type="NCBI Taxonomy" id="4615"/>
    <lineage>
        <taxon>Eukaryota</taxon>
        <taxon>Viridiplantae</taxon>
        <taxon>Streptophyta</taxon>
        <taxon>Embryophyta</taxon>
        <taxon>Tracheophyta</taxon>
        <taxon>Spermatophyta</taxon>
        <taxon>Magnoliopsida</taxon>
        <taxon>Liliopsida</taxon>
        <taxon>Poales</taxon>
        <taxon>Bromeliaceae</taxon>
        <taxon>Bromelioideae</taxon>
        <taxon>Ananas</taxon>
    </lineage>
</organism>
<comment type="caution">
    <text evidence="2">The sequence shown here is derived from an EMBL/GenBank/DDBJ whole genome shotgun (WGS) entry which is preliminary data.</text>
</comment>
<feature type="region of interest" description="Disordered" evidence="1">
    <location>
        <begin position="250"/>
        <end position="270"/>
    </location>
</feature>
<name>A0A199UWC8_ANACO</name>
<feature type="compositionally biased region" description="Low complexity" evidence="1">
    <location>
        <begin position="136"/>
        <end position="158"/>
    </location>
</feature>
<dbReference type="Proteomes" id="UP000092600">
    <property type="component" value="Unassembled WGS sequence"/>
</dbReference>
<proteinExistence type="predicted"/>
<feature type="region of interest" description="Disordered" evidence="1">
    <location>
        <begin position="80"/>
        <end position="205"/>
    </location>
</feature>
<evidence type="ECO:0000313" key="3">
    <source>
        <dbReference type="Proteomes" id="UP000092600"/>
    </source>
</evidence>
<feature type="compositionally biased region" description="Pro residues" evidence="1">
    <location>
        <begin position="93"/>
        <end position="105"/>
    </location>
</feature>
<reference evidence="2 3" key="1">
    <citation type="journal article" date="2016" name="DNA Res.">
        <title>The draft genome of MD-2 pineapple using hybrid error correction of long reads.</title>
        <authorList>
            <person name="Redwan R.M."/>
            <person name="Saidin A."/>
            <person name="Kumar S.V."/>
        </authorList>
    </citation>
    <scope>NUCLEOTIDE SEQUENCE [LARGE SCALE GENOMIC DNA]</scope>
    <source>
        <strain evidence="3">cv. MD2</strain>
        <tissue evidence="2">Leaf</tissue>
    </source>
</reference>
<accession>A0A199UWC8</accession>
<gene>
    <name evidence="2" type="ORF">ACMD2_19509</name>
</gene>
<sequence length="270" mass="28317">MDEAEMHPISSCYHSSNFIVPITPPSHLHPSPALAAPPRRRRLSPGRRRAITIFFPLFLSPSLLSVVRRPETVATFGPSLGVAPCSGDHPRRPPLSPAPPQPLQPPAAAQASSGRGGLLPLPARRHRLETLPPTSSVPGAPSPVAAAPRAAVAASASRGRPRPARSEASPRLLPRTAAARGHTPSTPPASCNLPPPSRSSPAAAVAVASLEPEPELVRAELVSPKPLPLPVANRGEHGVPHLPLTRLRAPLAPSCRRRPAGARLLRQSPK</sequence>
<evidence type="ECO:0000256" key="1">
    <source>
        <dbReference type="SAM" id="MobiDB-lite"/>
    </source>
</evidence>